<dbReference type="Gene3D" id="2.120.10.30">
    <property type="entry name" value="TolB, C-terminal domain"/>
    <property type="match status" value="1"/>
</dbReference>
<name>A0A239FV19_9BACT</name>
<dbReference type="InterPro" id="IPR011042">
    <property type="entry name" value="6-blade_b-propeller_TolB-like"/>
</dbReference>
<dbReference type="RefSeq" id="WP_089241930.1">
    <property type="nucleotide sequence ID" value="NZ_FZOK01000013.1"/>
</dbReference>
<keyword evidence="2" id="KW-1185">Reference proteome</keyword>
<dbReference type="Proteomes" id="UP000198480">
    <property type="component" value="Unassembled WGS sequence"/>
</dbReference>
<gene>
    <name evidence="1" type="ORF">SAMN06295967_113108</name>
</gene>
<evidence type="ECO:0000313" key="1">
    <source>
        <dbReference type="EMBL" id="SNS59982.1"/>
    </source>
</evidence>
<organism evidence="1 2">
    <name type="scientific">Belliella buryatensis</name>
    <dbReference type="NCBI Taxonomy" id="1500549"/>
    <lineage>
        <taxon>Bacteria</taxon>
        <taxon>Pseudomonadati</taxon>
        <taxon>Bacteroidota</taxon>
        <taxon>Cytophagia</taxon>
        <taxon>Cytophagales</taxon>
        <taxon>Cyclobacteriaceae</taxon>
        <taxon>Belliella</taxon>
    </lineage>
</organism>
<protein>
    <submittedName>
        <fullName evidence="1">6-bladed beta-propeller protein</fullName>
    </submittedName>
</protein>
<proteinExistence type="predicted"/>
<reference evidence="2" key="1">
    <citation type="submission" date="2017-06" db="EMBL/GenBank/DDBJ databases">
        <authorList>
            <person name="Varghese N."/>
            <person name="Submissions S."/>
        </authorList>
    </citation>
    <scope>NUCLEOTIDE SEQUENCE [LARGE SCALE GENOMIC DNA]</scope>
    <source>
        <strain evidence="2">5C</strain>
    </source>
</reference>
<dbReference type="EMBL" id="FZOK01000013">
    <property type="protein sequence ID" value="SNS59982.1"/>
    <property type="molecule type" value="Genomic_DNA"/>
</dbReference>
<accession>A0A239FV19</accession>
<dbReference type="OrthoDB" id="818536at2"/>
<sequence>MKLFIQILFCLVLLSCNRTKPQNEDIIASLKATSISDLKAASFSLASDFFDSGYLVILEENPAAKTRISEIKNVVQFEEKIYLQGVGQFPLSKFDKSGKFISEIGKIGQGPEEYSEITSFTINKEKKLIYIYDQWLSKLLVFNLNGEFQFEKIIRLGNIYAKGEYLYVQNPANANEKGRLEKNRVEVYDYQLNELIYSDLEIELHNLNSVAEYNVFSEKGDTLIIHPPSSFELIYLKNNKIVKHIENIESPIFPTLEERIKYVDLVLKREPSQSGQFINGEIQKSSGLMSLFYFNNKELAVFNFANKLFYKGVKNNMNLTSYGILDDIVSSNADIKPITTTDGYLVSVLKPDHFHTINSTSLEIRKSNFQKFYALNNLKYDDRIDNLLGAVKQTASKHFTNKYDEPPFSLLFLK</sequence>
<dbReference type="AlphaFoldDB" id="A0A239FV19"/>
<dbReference type="PROSITE" id="PS51257">
    <property type="entry name" value="PROKAR_LIPOPROTEIN"/>
    <property type="match status" value="1"/>
</dbReference>
<dbReference type="Pfam" id="PF17170">
    <property type="entry name" value="DUF5128"/>
    <property type="match status" value="1"/>
</dbReference>
<evidence type="ECO:0000313" key="2">
    <source>
        <dbReference type="Proteomes" id="UP000198480"/>
    </source>
</evidence>